<name>A0A8J7DU36_9CYAN</name>
<protein>
    <submittedName>
        <fullName evidence="1">Uncharacterized protein</fullName>
    </submittedName>
</protein>
<evidence type="ECO:0000313" key="2">
    <source>
        <dbReference type="Proteomes" id="UP000654482"/>
    </source>
</evidence>
<comment type="caution">
    <text evidence="1">The sequence shown here is derived from an EMBL/GenBank/DDBJ whole genome shotgun (WGS) entry which is preliminary data.</text>
</comment>
<evidence type="ECO:0000313" key="1">
    <source>
        <dbReference type="EMBL" id="MBE9114936.1"/>
    </source>
</evidence>
<dbReference type="AlphaFoldDB" id="A0A8J7DU36"/>
<sequence>MGWQYYGLDRAAQKLVLDAKARDRQSLNQAFKMREAVAYGLERFWGEHLRLQAKEAEKSQYWKETWDVLVQLMNSAGVKIPNDLVNANQTQQVTAMAEKLWKMSLEDQRVAMAVLAQLCDCLVWWTQRYKGEK</sequence>
<proteinExistence type="predicted"/>
<dbReference type="Proteomes" id="UP000654482">
    <property type="component" value="Unassembled WGS sequence"/>
</dbReference>
<gene>
    <name evidence="1" type="ORF">IQ249_03395</name>
</gene>
<keyword evidence="2" id="KW-1185">Reference proteome</keyword>
<organism evidence="1 2">
    <name type="scientific">Lusitaniella coriacea LEGE 07157</name>
    <dbReference type="NCBI Taxonomy" id="945747"/>
    <lineage>
        <taxon>Bacteria</taxon>
        <taxon>Bacillati</taxon>
        <taxon>Cyanobacteriota</taxon>
        <taxon>Cyanophyceae</taxon>
        <taxon>Spirulinales</taxon>
        <taxon>Lusitaniellaceae</taxon>
        <taxon>Lusitaniella</taxon>
    </lineage>
</organism>
<dbReference type="EMBL" id="JADEWZ010000004">
    <property type="protein sequence ID" value="MBE9114936.1"/>
    <property type="molecule type" value="Genomic_DNA"/>
</dbReference>
<reference evidence="1" key="1">
    <citation type="submission" date="2020-10" db="EMBL/GenBank/DDBJ databases">
        <authorList>
            <person name="Castelo-Branco R."/>
            <person name="Eusebio N."/>
            <person name="Adriana R."/>
            <person name="Vieira A."/>
            <person name="Brugerolle De Fraissinette N."/>
            <person name="Rezende De Castro R."/>
            <person name="Schneider M.P."/>
            <person name="Vasconcelos V."/>
            <person name="Leao P.N."/>
        </authorList>
    </citation>
    <scope>NUCLEOTIDE SEQUENCE</scope>
    <source>
        <strain evidence="1">LEGE 07157</strain>
    </source>
</reference>
<dbReference type="RefSeq" id="WP_194028034.1">
    <property type="nucleotide sequence ID" value="NZ_JADEWZ010000004.1"/>
</dbReference>
<accession>A0A8J7DU36</accession>